<proteinExistence type="predicted"/>
<protein>
    <submittedName>
        <fullName evidence="1">Uncharacterized protein</fullName>
    </submittedName>
</protein>
<evidence type="ECO:0000313" key="1">
    <source>
        <dbReference type="EMBL" id="QMW24352.1"/>
    </source>
</evidence>
<dbReference type="Proteomes" id="UP000515292">
    <property type="component" value="Chromosome"/>
</dbReference>
<organism evidence="1 2">
    <name type="scientific">Sandaracinobacteroides saxicola</name>
    <dbReference type="NCBI Taxonomy" id="2759707"/>
    <lineage>
        <taxon>Bacteria</taxon>
        <taxon>Pseudomonadati</taxon>
        <taxon>Pseudomonadota</taxon>
        <taxon>Alphaproteobacteria</taxon>
        <taxon>Sphingomonadales</taxon>
        <taxon>Sphingosinicellaceae</taxon>
        <taxon>Sandaracinobacteroides</taxon>
    </lineage>
</organism>
<gene>
    <name evidence="1" type="ORF">H3309_07840</name>
</gene>
<reference evidence="1 2" key="1">
    <citation type="submission" date="2020-07" db="EMBL/GenBank/DDBJ databases">
        <title>Complete genome sequence for Sandaracinobacter sp. M6.</title>
        <authorList>
            <person name="Tang Y."/>
            <person name="Liu Q."/>
            <person name="Guo Z."/>
            <person name="Lei P."/>
            <person name="Huang B."/>
        </authorList>
    </citation>
    <scope>NUCLEOTIDE SEQUENCE [LARGE SCALE GENOMIC DNA]</scope>
    <source>
        <strain evidence="1 2">M6</strain>
    </source>
</reference>
<dbReference type="KEGG" id="sand:H3309_07840"/>
<dbReference type="EMBL" id="CP059851">
    <property type="protein sequence ID" value="QMW24352.1"/>
    <property type="molecule type" value="Genomic_DNA"/>
</dbReference>
<accession>A0A7G5ILW0</accession>
<dbReference type="PROSITE" id="PS51257">
    <property type="entry name" value="PROKAR_LIPOPROTEIN"/>
    <property type="match status" value="1"/>
</dbReference>
<evidence type="ECO:0000313" key="2">
    <source>
        <dbReference type="Proteomes" id="UP000515292"/>
    </source>
</evidence>
<sequence>MKLLFPLAALLLFAGCEKSDTGHSSVTVDAKDGLRINASENGKTVAVAIAGDTAESSMKVAVDLPAVAPAYPGATVTKTETEAKDGKMKTELTMITSDPPAKVAAFYDGRFKAAGITPMVSATTDDEIARVVIANKGRTSVALGIEARDGSTRIKLAHTTKAG</sequence>
<keyword evidence="2" id="KW-1185">Reference proteome</keyword>
<dbReference type="AlphaFoldDB" id="A0A7G5ILW0"/>
<name>A0A7G5ILW0_9SPHN</name>
<dbReference type="RefSeq" id="WP_182298200.1">
    <property type="nucleotide sequence ID" value="NZ_CP059851.1"/>
</dbReference>